<dbReference type="EMBL" id="JACJIS010000001">
    <property type="protein sequence ID" value="MBA9072360.1"/>
    <property type="molecule type" value="Genomic_DNA"/>
</dbReference>
<dbReference type="RefSeq" id="WP_182492424.1">
    <property type="nucleotide sequence ID" value="NZ_JACJIS010000001.1"/>
</dbReference>
<organism evidence="2 3">
    <name type="scientific">Flavobacterium gossypii</name>
    <dbReference type="NCBI Taxonomy" id="1646119"/>
    <lineage>
        <taxon>Bacteria</taxon>
        <taxon>Pseudomonadati</taxon>
        <taxon>Bacteroidota</taxon>
        <taxon>Flavobacteriia</taxon>
        <taxon>Flavobacteriales</taxon>
        <taxon>Flavobacteriaceae</taxon>
        <taxon>Flavobacterium</taxon>
    </lineage>
</organism>
<evidence type="ECO:0000256" key="1">
    <source>
        <dbReference type="SAM" id="SignalP"/>
    </source>
</evidence>
<keyword evidence="1" id="KW-0732">Signal</keyword>
<reference evidence="2 3" key="1">
    <citation type="submission" date="2020-08" db="EMBL/GenBank/DDBJ databases">
        <title>Genomic Encyclopedia of Type Strains, Phase IV (KMG-IV): sequencing the most valuable type-strain genomes for metagenomic binning, comparative biology and taxonomic classification.</title>
        <authorList>
            <person name="Goeker M."/>
        </authorList>
    </citation>
    <scope>NUCLEOTIDE SEQUENCE [LARGE SCALE GENOMIC DNA]</scope>
    <source>
        <strain evidence="2 3">DSM 100397</strain>
    </source>
</reference>
<sequence>MYNKLKTLFLLGVLSLSISCNNETDETIQSKENLEIVSKKILDDSIKAFEIDAKSGNLDPEIKNWKEAVDKQDFVSAEKHQSAIDKTLNELYDKYKKEKVEEYIQILHEIEMEGLGTHDGDPCTRNRNGTIYLGACSFWQKVSLFMSFRCSGLPRDTPAQIESYHDCLQSNICNTCK</sequence>
<protein>
    <recommendedName>
        <fullName evidence="4">Lysozyme inhibitor LprI N-terminal domain-containing protein</fullName>
    </recommendedName>
</protein>
<dbReference type="Proteomes" id="UP000555003">
    <property type="component" value="Unassembled WGS sequence"/>
</dbReference>
<evidence type="ECO:0000313" key="3">
    <source>
        <dbReference type="Proteomes" id="UP000555003"/>
    </source>
</evidence>
<evidence type="ECO:0000313" key="2">
    <source>
        <dbReference type="EMBL" id="MBA9072360.1"/>
    </source>
</evidence>
<proteinExistence type="predicted"/>
<evidence type="ECO:0008006" key="4">
    <source>
        <dbReference type="Google" id="ProtNLM"/>
    </source>
</evidence>
<accession>A0ABR6DKZ9</accession>
<feature type="chain" id="PRO_5046068448" description="Lysozyme inhibitor LprI N-terminal domain-containing protein" evidence="1">
    <location>
        <begin position="23"/>
        <end position="177"/>
    </location>
</feature>
<gene>
    <name evidence="2" type="ORF">GGR22_000486</name>
</gene>
<comment type="caution">
    <text evidence="2">The sequence shown here is derived from an EMBL/GenBank/DDBJ whole genome shotgun (WGS) entry which is preliminary data.</text>
</comment>
<feature type="signal peptide" evidence="1">
    <location>
        <begin position="1"/>
        <end position="22"/>
    </location>
</feature>
<name>A0ABR6DKZ9_9FLAO</name>
<dbReference type="PROSITE" id="PS51257">
    <property type="entry name" value="PROKAR_LIPOPROTEIN"/>
    <property type="match status" value="1"/>
</dbReference>
<keyword evidence="3" id="KW-1185">Reference proteome</keyword>